<dbReference type="Proteomes" id="UP000029622">
    <property type="component" value="Unassembled WGS sequence"/>
</dbReference>
<dbReference type="GO" id="GO:0030288">
    <property type="term" value="C:outer membrane-bounded periplasmic space"/>
    <property type="evidence" value="ECO:0007669"/>
    <property type="project" value="TreeGrafter"/>
</dbReference>
<dbReference type="PANTHER" id="PTHR30404:SF0">
    <property type="entry name" value="N-ACETYLMURAMOYL-L-ALANINE AMIDASE AMIC"/>
    <property type="match status" value="1"/>
</dbReference>
<dbReference type="InterPro" id="IPR012854">
    <property type="entry name" value="Cu_amine_oxidase-like_N"/>
</dbReference>
<dbReference type="SUPFAM" id="SSF53187">
    <property type="entry name" value="Zn-dependent exopeptidases"/>
    <property type="match status" value="1"/>
</dbReference>
<dbReference type="Gene3D" id="3.30.457.10">
    <property type="entry name" value="Copper amine oxidase-like, N-terminal domain"/>
    <property type="match status" value="1"/>
</dbReference>
<dbReference type="PANTHER" id="PTHR30404">
    <property type="entry name" value="N-ACETYLMURAMOYL-L-ALANINE AMIDASE"/>
    <property type="match status" value="1"/>
</dbReference>
<evidence type="ECO:0000259" key="2">
    <source>
        <dbReference type="SMART" id="SM00646"/>
    </source>
</evidence>
<keyword evidence="1" id="KW-0378">Hydrolase</keyword>
<dbReference type="InterPro" id="IPR050695">
    <property type="entry name" value="N-acetylmuramoyl_amidase_3"/>
</dbReference>
<accession>A0A096DM87</accession>
<dbReference type="RefSeq" id="WP_035163404.1">
    <property type="nucleotide sequence ID" value="NZ_AZTB01000027.1"/>
</dbReference>
<reference evidence="3 4" key="1">
    <citation type="submission" date="2013-12" db="EMBL/GenBank/DDBJ databases">
        <title>Draft genome sequence of Caloranaerobacter sp. H53214.</title>
        <authorList>
            <person name="Jiang L.J."/>
            <person name="Shao Z.Z."/>
            <person name="Long M.N."/>
        </authorList>
    </citation>
    <scope>NUCLEOTIDE SEQUENCE [LARGE SCALE GENOMIC DNA]</scope>
    <source>
        <strain evidence="3 4">H53214</strain>
    </source>
</reference>
<dbReference type="Gene3D" id="2.60.40.3500">
    <property type="match status" value="1"/>
</dbReference>
<feature type="domain" description="MurNAc-LAA" evidence="2">
    <location>
        <begin position="557"/>
        <end position="674"/>
    </location>
</feature>
<sequence length="680" mass="78290">MKRLISVILTMLMFFLLIPLSYAKQGPELVDVTVDGKVIKVKKINILINGEPIQSDVPPILYNSRTLVPVRFVANYLNADISWNQEKYEATIKTQEKEIILKINSSDVIINGKVEKLPYNVPAKLINDRTMVPLRFVSEALGFDVGWIPETWTGTIDYKKQDVTNVSIVENEGRLPKIRIETTGLVSYKDIFLEDPYRLVIDIPRSNLNIENKEIIDSRGILKLDVQKYSIKEIRASQFSINPDITRVVIELDRDISYNVNVSDKQIQIDFTNKVSNIKLETIEGKKGIVIYNTNRPDYNIIRLYEPDRIVVDLLDSLLEMNDNKLGIETEFIKGIRTSQFKPDSLYNEHDKIVRVVLDLKEKEIKPHLTTRVEDNKIILFLDDDGLKNIDFEKLEDGSRLLKIKADKRMNYHVKYDEDGKVMTIKFLKKYANLGNGIIEIRDELIDYIKVESIGDYNKVSMKVKKDILYDILSSVKDDEIKIKFNDKVKKYSDKLIVIDAGHGGKDPGTICPITKIKEKDLALKYALSLEKRLRELGFKTLLIRNRDEYIDLYDRAEKANRSNGDAFISIHFNAHDDKDISGIQTLYCPSYLSDVKTEDNYPFAETIHEELLKATGAVDRGIKRRPKLVVVRETKMVAVLLELGFVTNPNEEKRIITQEYKDKAIQGIVNGIIRYFESK</sequence>
<protein>
    <recommendedName>
        <fullName evidence="2">MurNAc-LAA domain-containing protein</fullName>
    </recommendedName>
</protein>
<evidence type="ECO:0000313" key="4">
    <source>
        <dbReference type="Proteomes" id="UP000029622"/>
    </source>
</evidence>
<dbReference type="AlphaFoldDB" id="A0A096DM87"/>
<name>A0A096DM87_9FIRM</name>
<dbReference type="STRING" id="1156417.Y919_06470"/>
<dbReference type="EMBL" id="AZTB01000027">
    <property type="protein sequence ID" value="KGG80401.1"/>
    <property type="molecule type" value="Genomic_DNA"/>
</dbReference>
<evidence type="ECO:0000313" key="3">
    <source>
        <dbReference type="EMBL" id="KGG80401.1"/>
    </source>
</evidence>
<dbReference type="InterPro" id="IPR036582">
    <property type="entry name" value="Mao_N_sf"/>
</dbReference>
<dbReference type="Pfam" id="PF01520">
    <property type="entry name" value="Amidase_3"/>
    <property type="match status" value="1"/>
</dbReference>
<dbReference type="Pfam" id="PF11741">
    <property type="entry name" value="AMIN"/>
    <property type="match status" value="2"/>
</dbReference>
<proteinExistence type="predicted"/>
<dbReference type="Pfam" id="PF07833">
    <property type="entry name" value="Cu_amine_oxidN1"/>
    <property type="match status" value="1"/>
</dbReference>
<dbReference type="SMART" id="SM00646">
    <property type="entry name" value="Ami_3"/>
    <property type="match status" value="1"/>
</dbReference>
<comment type="caution">
    <text evidence="3">The sequence shown here is derived from an EMBL/GenBank/DDBJ whole genome shotgun (WGS) entry which is preliminary data.</text>
</comment>
<dbReference type="InterPro" id="IPR021731">
    <property type="entry name" value="AMIN_dom"/>
</dbReference>
<dbReference type="CDD" id="cd02696">
    <property type="entry name" value="MurNAc-LAA"/>
    <property type="match status" value="1"/>
</dbReference>
<gene>
    <name evidence="3" type="ORF">Y919_06470</name>
</gene>
<dbReference type="InterPro" id="IPR002508">
    <property type="entry name" value="MurNAc-LAA_cat"/>
</dbReference>
<evidence type="ECO:0000256" key="1">
    <source>
        <dbReference type="ARBA" id="ARBA00022801"/>
    </source>
</evidence>
<dbReference type="SUPFAM" id="SSF55383">
    <property type="entry name" value="Copper amine oxidase, domain N"/>
    <property type="match status" value="1"/>
</dbReference>
<organism evidence="3 4">
    <name type="scientific">Caloranaerobacter azorensis H53214</name>
    <dbReference type="NCBI Taxonomy" id="1156417"/>
    <lineage>
        <taxon>Bacteria</taxon>
        <taxon>Bacillati</taxon>
        <taxon>Bacillota</taxon>
        <taxon>Tissierellia</taxon>
        <taxon>Tissierellales</taxon>
        <taxon>Thermohalobacteraceae</taxon>
        <taxon>Caloranaerobacter</taxon>
    </lineage>
</organism>
<dbReference type="Gene3D" id="3.40.630.40">
    <property type="entry name" value="Zn-dependent exopeptidases"/>
    <property type="match status" value="1"/>
</dbReference>
<dbReference type="GO" id="GO:0009253">
    <property type="term" value="P:peptidoglycan catabolic process"/>
    <property type="evidence" value="ECO:0007669"/>
    <property type="project" value="InterPro"/>
</dbReference>
<dbReference type="GO" id="GO:0008745">
    <property type="term" value="F:N-acetylmuramoyl-L-alanine amidase activity"/>
    <property type="evidence" value="ECO:0007669"/>
    <property type="project" value="InterPro"/>
</dbReference>